<dbReference type="InterPro" id="IPR051212">
    <property type="entry name" value="Type-I_RE_S_subunit"/>
</dbReference>
<dbReference type="EC" id="3.1.21.-" evidence="6"/>
<sequence length="326" mass="37462">MSDLTSIYQKQPLRDISIQSSVNALLDLVNQYPDYFISGKFTDFFNTLGGTQPPKKHFIDHPEEGYVRFLQIRDFSSESTPTFIPISKNNKICSEDDIILGRYGASVGKILTGKSGAYNVACAKIEPLIKINNKFLFYWLHNSKFQNQLRSISRSAQGGFNKNDLARFDVVVLKYEYQFKIVEILEKIDKFLIEKKDIELCLYSLDPFYKDFFQKAKIFLDSIHYIDNLKHKSIFQQKTLLLLKQAILQEAISGKLTAEWRKRNPIQKGDPDTDAVALLAKIKAEKEQLITEGKLKKEKPLPPISSDEVPFSLPDIRVYLRSSAFN</sequence>
<evidence type="ECO:0000256" key="2">
    <source>
        <dbReference type="ARBA" id="ARBA00022747"/>
    </source>
</evidence>
<reference evidence="6 7" key="1">
    <citation type="journal article" date="2022" name="J. Am. Chem. Soc.">
        <title>Biosynthesis of Guanitoxin Enables Global Environmental Detection in Freshwater Cyanobacteria.</title>
        <authorList>
            <person name="Lima S.T."/>
            <person name="Fallon T.R."/>
            <person name="Cordoza J.L."/>
            <person name="Chekan J.R."/>
            <person name="Delbaje E."/>
            <person name="Hopiavuori A.R."/>
            <person name="Alvarenga D.O."/>
            <person name="Wood S.M."/>
            <person name="Luhavaya H."/>
            <person name="Baumgartner J.T."/>
            <person name="Dorr F.A."/>
            <person name="Etchegaray A."/>
            <person name="Pinto E."/>
            <person name="McKinnie S.M.K."/>
            <person name="Fiore M.F."/>
            <person name="Moore B.S."/>
        </authorList>
    </citation>
    <scope>NUCLEOTIDE SEQUENCE [LARGE SCALE GENOMIC DNA]</scope>
    <source>
        <strain evidence="6 7">ITEP-024</strain>
    </source>
</reference>
<protein>
    <submittedName>
        <fullName evidence="6">Restriction endonuclease subunit S</fullName>
        <ecNumber evidence="6">3.1.21.-</ecNumber>
    </submittedName>
</protein>
<dbReference type="PANTHER" id="PTHR43140">
    <property type="entry name" value="TYPE-1 RESTRICTION ENZYME ECOKI SPECIFICITY PROTEIN"/>
    <property type="match status" value="1"/>
</dbReference>
<comment type="similarity">
    <text evidence="1">Belongs to the type-I restriction system S methylase family.</text>
</comment>
<dbReference type="Pfam" id="PF01420">
    <property type="entry name" value="Methylase_S"/>
    <property type="match status" value="1"/>
</dbReference>
<dbReference type="EMBL" id="CP080598">
    <property type="protein sequence ID" value="QYX31600.1"/>
    <property type="molecule type" value="Genomic_DNA"/>
</dbReference>
<keyword evidence="2" id="KW-0680">Restriction system</keyword>
<evidence type="ECO:0000259" key="5">
    <source>
        <dbReference type="Pfam" id="PF01420"/>
    </source>
</evidence>
<dbReference type="InterPro" id="IPR000055">
    <property type="entry name" value="Restrct_endonuc_typeI_TRD"/>
</dbReference>
<keyword evidence="6" id="KW-0540">Nuclease</keyword>
<name>A0ABX8WYZ9_9CYAN</name>
<keyword evidence="7" id="KW-1185">Reference proteome</keyword>
<dbReference type="GO" id="GO:0004519">
    <property type="term" value="F:endonuclease activity"/>
    <property type="evidence" value="ECO:0007669"/>
    <property type="project" value="UniProtKB-KW"/>
</dbReference>
<dbReference type="RefSeq" id="WP_220609622.1">
    <property type="nucleotide sequence ID" value="NZ_CP080598.1"/>
</dbReference>
<evidence type="ECO:0000313" key="7">
    <source>
        <dbReference type="Proteomes" id="UP000826540"/>
    </source>
</evidence>
<dbReference type="Gene3D" id="3.90.220.20">
    <property type="entry name" value="DNA methylase specificity domains"/>
    <property type="match status" value="1"/>
</dbReference>
<dbReference type="PANTHER" id="PTHR43140:SF1">
    <property type="entry name" value="TYPE I RESTRICTION ENZYME ECOKI SPECIFICITY SUBUNIT"/>
    <property type="match status" value="1"/>
</dbReference>
<evidence type="ECO:0000256" key="3">
    <source>
        <dbReference type="ARBA" id="ARBA00023125"/>
    </source>
</evidence>
<feature type="domain" description="Type I restriction modification DNA specificity" evidence="5">
    <location>
        <begin position="40"/>
        <end position="196"/>
    </location>
</feature>
<keyword evidence="6" id="KW-0378">Hydrolase</keyword>
<gene>
    <name evidence="6" type="ORF">K2F26_22895</name>
</gene>
<evidence type="ECO:0000313" key="6">
    <source>
        <dbReference type="EMBL" id="QYX31600.1"/>
    </source>
</evidence>
<evidence type="ECO:0000256" key="4">
    <source>
        <dbReference type="ARBA" id="ARBA00038652"/>
    </source>
</evidence>
<proteinExistence type="inferred from homology"/>
<dbReference type="InterPro" id="IPR044946">
    <property type="entry name" value="Restrct_endonuc_typeI_TRD_sf"/>
</dbReference>
<organism evidence="6 7">
    <name type="scientific">Sphaerospermopsis torques-reginae ITEP-024</name>
    <dbReference type="NCBI Taxonomy" id="984208"/>
    <lineage>
        <taxon>Bacteria</taxon>
        <taxon>Bacillati</taxon>
        <taxon>Cyanobacteriota</taxon>
        <taxon>Cyanophyceae</taxon>
        <taxon>Nostocales</taxon>
        <taxon>Aphanizomenonaceae</taxon>
        <taxon>Sphaerospermopsis</taxon>
        <taxon>Sphaerospermopsis torques-reginae</taxon>
    </lineage>
</organism>
<keyword evidence="3" id="KW-0238">DNA-binding</keyword>
<evidence type="ECO:0000256" key="1">
    <source>
        <dbReference type="ARBA" id="ARBA00010923"/>
    </source>
</evidence>
<dbReference type="Proteomes" id="UP000826540">
    <property type="component" value="Chromosome"/>
</dbReference>
<accession>A0ABX8WYZ9</accession>
<comment type="subunit">
    <text evidence="4">The methyltransferase is composed of M and S polypeptides.</text>
</comment>
<dbReference type="GO" id="GO:0016787">
    <property type="term" value="F:hydrolase activity"/>
    <property type="evidence" value="ECO:0007669"/>
    <property type="project" value="UniProtKB-KW"/>
</dbReference>
<keyword evidence="6" id="KW-0255">Endonuclease</keyword>
<dbReference type="SUPFAM" id="SSF116734">
    <property type="entry name" value="DNA methylase specificity domain"/>
    <property type="match status" value="1"/>
</dbReference>